<gene>
    <name evidence="2" type="ORF">HCN44_005544</name>
</gene>
<dbReference type="SUPFAM" id="SSF56112">
    <property type="entry name" value="Protein kinase-like (PK-like)"/>
    <property type="match status" value="1"/>
</dbReference>
<dbReference type="InterPro" id="IPR004119">
    <property type="entry name" value="EcKL"/>
</dbReference>
<comment type="caution">
    <text evidence="2">The sequence shown here is derived from an EMBL/GenBank/DDBJ whole genome shotgun (WGS) entry which is preliminary data.</text>
</comment>
<dbReference type="Gene3D" id="3.90.1200.10">
    <property type="match status" value="1"/>
</dbReference>
<dbReference type="OrthoDB" id="8250698at2759"/>
<dbReference type="EMBL" id="JACMRX010000001">
    <property type="protein sequence ID" value="KAF7997267.1"/>
    <property type="molecule type" value="Genomic_DNA"/>
</dbReference>
<dbReference type="AlphaFoldDB" id="A0A834Y5R4"/>
<dbReference type="PANTHER" id="PTHR11012:SF56">
    <property type="entry name" value="CHK KINASE-LIKE DOMAIN-CONTAINING PROTEIN-RELATED"/>
    <property type="match status" value="1"/>
</dbReference>
<reference evidence="2 3" key="1">
    <citation type="submission" date="2020-08" db="EMBL/GenBank/DDBJ databases">
        <title>Aphidius gifuensis genome sequencing and assembly.</title>
        <authorList>
            <person name="Du Z."/>
        </authorList>
    </citation>
    <scope>NUCLEOTIDE SEQUENCE [LARGE SCALE GENOMIC DNA]</scope>
    <source>
        <strain evidence="2">YNYX2018</strain>
        <tissue evidence="2">Adults</tissue>
    </source>
</reference>
<evidence type="ECO:0000313" key="3">
    <source>
        <dbReference type="Proteomes" id="UP000639338"/>
    </source>
</evidence>
<sequence length="408" mass="46582">MTAEMTKPAWLNNELIEKAFKKSEQDDSIKVIKISTKPGSEKGDNYSSDVYRVNVEFTRLKLSNIIHEKRSLIIKISHTESPIFKEMINEIDVVNLEIKMLMSTLVEMQKFLGDTKLCGKCLYGQDKPPAIIIEDLAVSGYRLADRKVGLDYQHSLFAIKNLAKFHASSVAAVEQDPSLKSFYGKGVFFKPCNSILMKQFLNGAMKSFATAVESWPELGPKYGNKLKKLSDNFYDLFAERTALNESEFNVINHGDCWVNNMMFHYDDNNKVDNQIFVDFQIPVYKSPAIDLNYFFNSSLSDETLSQRDKLLKEYFKVLTMTMKRIGCKTSPPTADELNRMMSKYEIYGLFAACVCLPIMALDKEHAKPIDDMMLDDGTIDDKGVTNPVFLKRVTKRLQKWDTMGLLDV</sequence>
<dbReference type="InterPro" id="IPR011009">
    <property type="entry name" value="Kinase-like_dom_sf"/>
</dbReference>
<dbReference type="PANTHER" id="PTHR11012">
    <property type="entry name" value="PROTEIN KINASE-LIKE DOMAIN-CONTAINING"/>
    <property type="match status" value="1"/>
</dbReference>
<protein>
    <recommendedName>
        <fullName evidence="1">CHK kinase-like domain-containing protein</fullName>
    </recommendedName>
</protein>
<name>A0A834Y5R4_APHGI</name>
<dbReference type="InterPro" id="IPR015897">
    <property type="entry name" value="CHK_kinase-like"/>
</dbReference>
<evidence type="ECO:0000259" key="1">
    <source>
        <dbReference type="SMART" id="SM00587"/>
    </source>
</evidence>
<dbReference type="Pfam" id="PF02958">
    <property type="entry name" value="EcKL"/>
    <property type="match status" value="1"/>
</dbReference>
<dbReference type="SMART" id="SM00587">
    <property type="entry name" value="CHK"/>
    <property type="match status" value="1"/>
</dbReference>
<evidence type="ECO:0000313" key="2">
    <source>
        <dbReference type="EMBL" id="KAF7997267.1"/>
    </source>
</evidence>
<dbReference type="Proteomes" id="UP000639338">
    <property type="component" value="Unassembled WGS sequence"/>
</dbReference>
<organism evidence="2 3">
    <name type="scientific">Aphidius gifuensis</name>
    <name type="common">Parasitoid wasp</name>
    <dbReference type="NCBI Taxonomy" id="684658"/>
    <lineage>
        <taxon>Eukaryota</taxon>
        <taxon>Metazoa</taxon>
        <taxon>Ecdysozoa</taxon>
        <taxon>Arthropoda</taxon>
        <taxon>Hexapoda</taxon>
        <taxon>Insecta</taxon>
        <taxon>Pterygota</taxon>
        <taxon>Neoptera</taxon>
        <taxon>Endopterygota</taxon>
        <taxon>Hymenoptera</taxon>
        <taxon>Apocrita</taxon>
        <taxon>Ichneumonoidea</taxon>
        <taxon>Braconidae</taxon>
        <taxon>Aphidiinae</taxon>
        <taxon>Aphidius</taxon>
    </lineage>
</organism>
<proteinExistence type="predicted"/>
<feature type="domain" description="CHK kinase-like" evidence="1">
    <location>
        <begin position="131"/>
        <end position="324"/>
    </location>
</feature>
<keyword evidence="3" id="KW-1185">Reference proteome</keyword>
<accession>A0A834Y5R4</accession>